<dbReference type="EMBL" id="BMCK01000002">
    <property type="protein sequence ID" value="GGD19723.1"/>
    <property type="molecule type" value="Genomic_DNA"/>
</dbReference>
<dbReference type="OrthoDB" id="3777979at2"/>
<dbReference type="KEGG" id="ndp:E2C04_07605"/>
<keyword evidence="1" id="KW-1133">Transmembrane helix</keyword>
<reference evidence="3" key="4">
    <citation type="submission" date="2019-03" db="EMBL/GenBank/DDBJ databases">
        <authorList>
            <person name="Huang Y."/>
        </authorList>
    </citation>
    <scope>NUCLEOTIDE SEQUENCE</scope>
    <source>
        <strain evidence="3">JCM 16608</strain>
    </source>
</reference>
<accession>A0A4P7UAL0</accession>
<keyword evidence="1" id="KW-0812">Transmembrane</keyword>
<sequence length="367" mass="38567">MSPRLTDLMHDRADRLSAPVVDLDAVVTAGERRVRRRRALAGAGVAAATAAVLVGALALPQLGPASNPGRTSGSQFSFAGAFSDGSPAYANGTSVHVAGREFTVPTDVHAFVQTTRGIVYADRGGDVWSATGDEATTKVGTIDRDEPRLDSDGSLAAWAQPREEGNELALLDQADGSVVSVPVTGRASEVRVVALDGADVYARDRDRVVRWDSTGDRTTPVMPWSGDVEVADVEDGFIAYRAQEAGQDVSRVTRTAGEGTTLDAWMMLDLSDDGSHVLGEIEPDVFAVFDVAAGTHQPVTVPGYEFVIGYIWADADTYLMLGLNKPWDTTPADLLSCELGGGCTVVAEAVGRAGNDLVLGFGEPMDG</sequence>
<name>A0A4P7UAL0_9ACTN</name>
<proteinExistence type="predicted"/>
<reference evidence="2" key="5">
    <citation type="submission" date="2024-05" db="EMBL/GenBank/DDBJ databases">
        <authorList>
            <person name="Sun Q."/>
            <person name="Sedlacek I."/>
        </authorList>
    </citation>
    <scope>NUCLEOTIDE SEQUENCE</scope>
    <source>
        <strain evidence="2">CCM 7403</strain>
    </source>
</reference>
<evidence type="ECO:0000313" key="3">
    <source>
        <dbReference type="EMBL" id="QCC77110.1"/>
    </source>
</evidence>
<protein>
    <recommendedName>
        <fullName evidence="6">WD40 repeat domain-containing protein</fullName>
    </recommendedName>
</protein>
<dbReference type="PROSITE" id="PS51318">
    <property type="entry name" value="TAT"/>
    <property type="match status" value="1"/>
</dbReference>
<evidence type="ECO:0008006" key="6">
    <source>
        <dbReference type="Google" id="ProtNLM"/>
    </source>
</evidence>
<dbReference type="Proteomes" id="UP000630594">
    <property type="component" value="Unassembled WGS sequence"/>
</dbReference>
<evidence type="ECO:0000256" key="1">
    <source>
        <dbReference type="SAM" id="Phobius"/>
    </source>
</evidence>
<feature type="transmembrane region" description="Helical" evidence="1">
    <location>
        <begin position="39"/>
        <end position="59"/>
    </location>
</feature>
<dbReference type="InterPro" id="IPR006311">
    <property type="entry name" value="TAT_signal"/>
</dbReference>
<keyword evidence="1" id="KW-0472">Membrane</keyword>
<evidence type="ECO:0000313" key="5">
    <source>
        <dbReference type="Proteomes" id="UP000630594"/>
    </source>
</evidence>
<keyword evidence="5" id="KW-1185">Reference proteome</keyword>
<evidence type="ECO:0000313" key="2">
    <source>
        <dbReference type="EMBL" id="GGD19723.1"/>
    </source>
</evidence>
<gene>
    <name evidence="3" type="ORF">E2C04_07605</name>
    <name evidence="2" type="ORF">GCM10007231_18600</name>
</gene>
<dbReference type="AlphaFoldDB" id="A0A4P7UAL0"/>
<reference evidence="5" key="3">
    <citation type="journal article" date="2019" name="Int. J. Syst. Evol. Microbiol.">
        <title>The Global Catalogue of Microorganisms (GCM) 10K type strain sequencing project: providing services to taxonomists for standard genome sequencing and annotation.</title>
        <authorList>
            <consortium name="The Broad Institute Genomics Platform"/>
            <consortium name="The Broad Institute Genome Sequencing Center for Infectious Disease"/>
            <person name="Wu L."/>
            <person name="Ma J."/>
        </authorList>
    </citation>
    <scope>NUCLEOTIDE SEQUENCE [LARGE SCALE GENOMIC DNA]</scope>
    <source>
        <strain evidence="5">CCM 7403</strain>
    </source>
</reference>
<dbReference type="RefSeq" id="WP_135832156.1">
    <property type="nucleotide sequence ID" value="NZ_BMCK01000002.1"/>
</dbReference>
<dbReference type="Proteomes" id="UP000297025">
    <property type="component" value="Chromosome"/>
</dbReference>
<reference evidence="3 4" key="1">
    <citation type="journal article" date="2008" name="Int. J. Syst. Evol. Microbiol.">
        <title>Nocardioides daphniae sp. nov., isolated from Daphnia cucullata (Crustacea: Cladocera).</title>
        <authorList>
            <person name="Toth E.M."/>
            <person name="Keki Z."/>
            <person name="Homonnay Z.G."/>
            <person name="Borsodi A.K."/>
            <person name="Marialigeti K."/>
            <person name="Schumann P."/>
        </authorList>
    </citation>
    <scope>NUCLEOTIDE SEQUENCE [LARGE SCALE GENOMIC DNA]</scope>
    <source>
        <strain evidence="3 4">JCM 16608</strain>
    </source>
</reference>
<organism evidence="3 4">
    <name type="scientific">Nocardioides daphniae</name>
    <dbReference type="NCBI Taxonomy" id="402297"/>
    <lineage>
        <taxon>Bacteria</taxon>
        <taxon>Bacillati</taxon>
        <taxon>Actinomycetota</taxon>
        <taxon>Actinomycetes</taxon>
        <taxon>Propionibacteriales</taxon>
        <taxon>Nocardioidaceae</taxon>
        <taxon>Nocardioides</taxon>
    </lineage>
</organism>
<dbReference type="EMBL" id="CP038462">
    <property type="protein sequence ID" value="QCC77110.1"/>
    <property type="molecule type" value="Genomic_DNA"/>
</dbReference>
<evidence type="ECO:0000313" key="4">
    <source>
        <dbReference type="Proteomes" id="UP000297025"/>
    </source>
</evidence>
<reference evidence="2" key="2">
    <citation type="journal article" date="2014" name="Int. J. Syst. Evol. Microbiol.">
        <title>Complete genome of a new Firmicutes species belonging to the dominant human colonic microbiota ('Ruminococcus bicirculans') reveals two chromosomes and a selective capacity to utilize plant glucans.</title>
        <authorList>
            <consortium name="NISC Comparative Sequencing Program"/>
            <person name="Wegmann U."/>
            <person name="Louis P."/>
            <person name="Goesmann A."/>
            <person name="Henrissat B."/>
            <person name="Duncan S.H."/>
            <person name="Flint H.J."/>
        </authorList>
    </citation>
    <scope>NUCLEOTIDE SEQUENCE</scope>
    <source>
        <strain evidence="2">CCM 7403</strain>
    </source>
</reference>